<keyword evidence="4" id="KW-1003">Cell membrane</keyword>
<feature type="transmembrane region" description="Helical" evidence="10">
    <location>
        <begin position="70"/>
        <end position="94"/>
    </location>
</feature>
<dbReference type="Pfam" id="PF13367">
    <property type="entry name" value="PrsW-protease"/>
    <property type="match status" value="1"/>
</dbReference>
<evidence type="ECO:0000256" key="5">
    <source>
        <dbReference type="ARBA" id="ARBA00022670"/>
    </source>
</evidence>
<dbReference type="InterPro" id="IPR023596">
    <property type="entry name" value="Peptidase_PrsW_arch/bac"/>
</dbReference>
<dbReference type="RefSeq" id="WP_172274021.1">
    <property type="nucleotide sequence ID" value="NZ_CASHBK010000002.1"/>
</dbReference>
<dbReference type="PIRSF" id="PIRSF016933">
    <property type="entry name" value="PrsW"/>
    <property type="match status" value="1"/>
</dbReference>
<dbReference type="InterPro" id="IPR026898">
    <property type="entry name" value="PrsW"/>
</dbReference>
<organism evidence="11 12">
    <name type="scientific">Xylanibacter muris</name>
    <dbReference type="NCBI Taxonomy" id="2736290"/>
    <lineage>
        <taxon>Bacteria</taxon>
        <taxon>Pseudomonadati</taxon>
        <taxon>Bacteroidota</taxon>
        <taxon>Bacteroidia</taxon>
        <taxon>Bacteroidales</taxon>
        <taxon>Prevotellaceae</taxon>
        <taxon>Xylanibacter</taxon>
    </lineage>
</organism>
<comment type="caution">
    <text evidence="11">The sequence shown here is derived from an EMBL/GenBank/DDBJ whole genome shotgun (WGS) entry which is preliminary data.</text>
</comment>
<dbReference type="PANTHER" id="PTHR36844:SF1">
    <property type="entry name" value="PROTEASE PRSW"/>
    <property type="match status" value="1"/>
</dbReference>
<gene>
    <name evidence="11" type="ORF">HPS56_03715</name>
</gene>
<evidence type="ECO:0000256" key="9">
    <source>
        <dbReference type="ARBA" id="ARBA00023136"/>
    </source>
</evidence>
<feature type="transmembrane region" description="Helical" evidence="10">
    <location>
        <begin position="133"/>
        <end position="158"/>
    </location>
</feature>
<protein>
    <recommendedName>
        <fullName evidence="3">Protease PrsW</fullName>
    </recommendedName>
</protein>
<dbReference type="Proteomes" id="UP000714420">
    <property type="component" value="Unassembled WGS sequence"/>
</dbReference>
<evidence type="ECO:0000256" key="8">
    <source>
        <dbReference type="ARBA" id="ARBA00022989"/>
    </source>
</evidence>
<evidence type="ECO:0000256" key="2">
    <source>
        <dbReference type="ARBA" id="ARBA00009165"/>
    </source>
</evidence>
<keyword evidence="12" id="KW-1185">Reference proteome</keyword>
<evidence type="ECO:0000256" key="3">
    <source>
        <dbReference type="ARBA" id="ARBA00018997"/>
    </source>
</evidence>
<keyword evidence="6 10" id="KW-0812">Transmembrane</keyword>
<evidence type="ECO:0000313" key="11">
    <source>
        <dbReference type="EMBL" id="NPD91468.1"/>
    </source>
</evidence>
<keyword evidence="7" id="KW-0378">Hydrolase</keyword>
<dbReference type="PANTHER" id="PTHR36844">
    <property type="entry name" value="PROTEASE PRSW"/>
    <property type="match status" value="1"/>
</dbReference>
<feature type="transmembrane region" description="Helical" evidence="10">
    <location>
        <begin position="106"/>
        <end position="127"/>
    </location>
</feature>
<evidence type="ECO:0000256" key="1">
    <source>
        <dbReference type="ARBA" id="ARBA00004651"/>
    </source>
</evidence>
<dbReference type="GO" id="GO:0008237">
    <property type="term" value="F:metallopeptidase activity"/>
    <property type="evidence" value="ECO:0007669"/>
    <property type="project" value="UniProtKB-KW"/>
</dbReference>
<keyword evidence="11" id="KW-0482">Metalloprotease</keyword>
<proteinExistence type="inferred from homology"/>
<reference evidence="11 12" key="1">
    <citation type="submission" date="2020-05" db="EMBL/GenBank/DDBJ databases">
        <title>Distinct polysaccharide utilization as determinants for interspecies competition between intestinal Prevotella spp.</title>
        <authorList>
            <person name="Galvez E.J.C."/>
            <person name="Iljazovic A."/>
            <person name="Strowig T."/>
        </authorList>
    </citation>
    <scope>NUCLEOTIDE SEQUENCE [LARGE SCALE GENOMIC DNA]</scope>
    <source>
        <strain evidence="11 12">PMUR</strain>
    </source>
</reference>
<feature type="transmembrane region" description="Helical" evidence="10">
    <location>
        <begin position="193"/>
        <end position="212"/>
    </location>
</feature>
<evidence type="ECO:0000256" key="6">
    <source>
        <dbReference type="ARBA" id="ARBA00022692"/>
    </source>
</evidence>
<evidence type="ECO:0000256" key="7">
    <source>
        <dbReference type="ARBA" id="ARBA00022801"/>
    </source>
</evidence>
<sequence>MNDIVYLLIAALAPAVLLAWYIYRQDSLQAEPVGWLLKAVGMGVCSALLTLVIVPLYSSTHGSVFSMTDAFIVAFIDAALPEEGFKLLMLWLLLRRNPYFDEHLDGIVYAVCVGMGFAGFENIIYLIGNYDDWVGVGIVRALFSVPAHFFFAVLMGYFYSLAYFQEENKVRNVVLMFVAPVVAHGLFDACLFMLSVMPGVAVLFAVLFLIGFNRLKKRCTELIRIQKEKDIREGMICGNDDMGV</sequence>
<evidence type="ECO:0000313" key="12">
    <source>
        <dbReference type="Proteomes" id="UP000714420"/>
    </source>
</evidence>
<comment type="similarity">
    <text evidence="2">Belongs to the protease PrsW family.</text>
</comment>
<evidence type="ECO:0000256" key="10">
    <source>
        <dbReference type="SAM" id="Phobius"/>
    </source>
</evidence>
<feature type="transmembrane region" description="Helical" evidence="10">
    <location>
        <begin position="6"/>
        <end position="23"/>
    </location>
</feature>
<keyword evidence="9 10" id="KW-0472">Membrane</keyword>
<accession>A0ABX2AKR3</accession>
<name>A0ABX2AKR3_9BACT</name>
<comment type="subcellular location">
    <subcellularLocation>
        <location evidence="1">Cell membrane</location>
        <topology evidence="1">Multi-pass membrane protein</topology>
    </subcellularLocation>
</comment>
<dbReference type="EMBL" id="JABKKF010000002">
    <property type="protein sequence ID" value="NPD91468.1"/>
    <property type="molecule type" value="Genomic_DNA"/>
</dbReference>
<keyword evidence="5" id="KW-0645">Protease</keyword>
<feature type="transmembrane region" description="Helical" evidence="10">
    <location>
        <begin position="170"/>
        <end position="187"/>
    </location>
</feature>
<evidence type="ECO:0000256" key="4">
    <source>
        <dbReference type="ARBA" id="ARBA00022475"/>
    </source>
</evidence>
<keyword evidence="8 10" id="KW-1133">Transmembrane helix</keyword>
<feature type="transmembrane region" description="Helical" evidence="10">
    <location>
        <begin position="35"/>
        <end position="58"/>
    </location>
</feature>